<proteinExistence type="predicted"/>
<protein>
    <submittedName>
        <fullName evidence="1">Uncharacterized protein</fullName>
    </submittedName>
</protein>
<comment type="caution">
    <text evidence="1">The sequence shown here is derived from an EMBL/GenBank/DDBJ whole genome shotgun (WGS) entry which is preliminary data.</text>
</comment>
<dbReference type="Proteomes" id="UP000626656">
    <property type="component" value="Unassembled WGS sequence"/>
</dbReference>
<accession>A0ABN7G8T8</accession>
<organism evidence="1 2">
    <name type="scientific">Bathymodiolus thermophilus thioautotrophic gill symbiont</name>
    <dbReference type="NCBI Taxonomy" id="2360"/>
    <lineage>
        <taxon>Bacteria</taxon>
        <taxon>Pseudomonadati</taxon>
        <taxon>Pseudomonadota</taxon>
        <taxon>Gammaproteobacteria</taxon>
        <taxon>sulfur-oxidizing symbionts</taxon>
    </lineage>
</organism>
<evidence type="ECO:0000313" key="2">
    <source>
        <dbReference type="Proteomes" id="UP000626656"/>
    </source>
</evidence>
<name>A0ABN7G8T8_9GAMM</name>
<gene>
    <name evidence="1" type="ORF">AZO1586I_445</name>
</gene>
<dbReference type="EMBL" id="CAHJWF010000125">
    <property type="protein sequence ID" value="CAB5499172.1"/>
    <property type="molecule type" value="Genomic_DNA"/>
</dbReference>
<reference evidence="1 2" key="1">
    <citation type="submission" date="2020-05" db="EMBL/GenBank/DDBJ databases">
        <authorList>
            <person name="Petersen J."/>
            <person name="Sayavedra L."/>
        </authorList>
    </citation>
    <scope>NUCLEOTIDE SEQUENCE [LARGE SCALE GENOMIC DNA]</scope>
    <source>
        <strain evidence="1">B azoricus SOX ET2 1586I</strain>
    </source>
</reference>
<keyword evidence="2" id="KW-1185">Reference proteome</keyword>
<evidence type="ECO:0000313" key="1">
    <source>
        <dbReference type="EMBL" id="CAB5499172.1"/>
    </source>
</evidence>
<sequence length="41" mass="4735">MDFLVLFLDLGYLKILKILKACNCIFARFSQTCTTTPNYQS</sequence>